<evidence type="ECO:0008006" key="3">
    <source>
        <dbReference type="Google" id="ProtNLM"/>
    </source>
</evidence>
<gene>
    <name evidence="1" type="ORF">ES675_12895</name>
</gene>
<dbReference type="EMBL" id="VSKL01000005">
    <property type="protein sequence ID" value="TYB72057.1"/>
    <property type="molecule type" value="Genomic_DNA"/>
</dbReference>
<dbReference type="RefSeq" id="WP_066254329.1">
    <property type="nucleotide sequence ID" value="NZ_VSKL01000005.1"/>
</dbReference>
<sequence length="99" mass="11662">MKYSFLFGLVFILSISCDKLEKPVHQKLVKVKTCETLIKNYRNKSHERNLLADSSEISNAKEDDVVKKDKAMVSMIRYYYDMSNVMKNTSWAFKSRKKK</sequence>
<organism evidence="1 2">
    <name type="scientific">Bizionia algoritergicola</name>
    <dbReference type="NCBI Taxonomy" id="291187"/>
    <lineage>
        <taxon>Bacteria</taxon>
        <taxon>Pseudomonadati</taxon>
        <taxon>Bacteroidota</taxon>
        <taxon>Flavobacteriia</taxon>
        <taxon>Flavobacteriales</taxon>
        <taxon>Flavobacteriaceae</taxon>
        <taxon>Bizionia</taxon>
    </lineage>
</organism>
<dbReference type="Proteomes" id="UP000324358">
    <property type="component" value="Unassembled WGS sequence"/>
</dbReference>
<evidence type="ECO:0000313" key="2">
    <source>
        <dbReference type="Proteomes" id="UP000324358"/>
    </source>
</evidence>
<dbReference type="AlphaFoldDB" id="A0A5D0QSC7"/>
<evidence type="ECO:0000313" key="1">
    <source>
        <dbReference type="EMBL" id="TYB72057.1"/>
    </source>
</evidence>
<accession>A0A5D0QSC7</accession>
<name>A0A5D0QSC7_9FLAO</name>
<keyword evidence="2" id="KW-1185">Reference proteome</keyword>
<comment type="caution">
    <text evidence="1">The sequence shown here is derived from an EMBL/GenBank/DDBJ whole genome shotgun (WGS) entry which is preliminary data.</text>
</comment>
<protein>
    <recommendedName>
        <fullName evidence="3">Lipoprotein</fullName>
    </recommendedName>
</protein>
<dbReference type="PROSITE" id="PS51257">
    <property type="entry name" value="PROKAR_LIPOPROTEIN"/>
    <property type="match status" value="1"/>
</dbReference>
<proteinExistence type="predicted"/>
<reference evidence="1 2" key="1">
    <citation type="submission" date="2019-08" db="EMBL/GenBank/DDBJ databases">
        <title>Genomes of Antarctic Bizionia species.</title>
        <authorList>
            <person name="Bowman J.P."/>
        </authorList>
    </citation>
    <scope>NUCLEOTIDE SEQUENCE [LARGE SCALE GENOMIC DNA]</scope>
    <source>
        <strain evidence="1 2">APA-1</strain>
    </source>
</reference>